<accession>A0ACB7X265</accession>
<comment type="caution">
    <text evidence="1">The sequence shown here is derived from an EMBL/GenBank/DDBJ whole genome shotgun (WGS) entry which is preliminary data.</text>
</comment>
<organism evidence="1 2">
    <name type="scientific">Vaccinium darrowii</name>
    <dbReference type="NCBI Taxonomy" id="229202"/>
    <lineage>
        <taxon>Eukaryota</taxon>
        <taxon>Viridiplantae</taxon>
        <taxon>Streptophyta</taxon>
        <taxon>Embryophyta</taxon>
        <taxon>Tracheophyta</taxon>
        <taxon>Spermatophyta</taxon>
        <taxon>Magnoliopsida</taxon>
        <taxon>eudicotyledons</taxon>
        <taxon>Gunneridae</taxon>
        <taxon>Pentapetalae</taxon>
        <taxon>asterids</taxon>
        <taxon>Ericales</taxon>
        <taxon>Ericaceae</taxon>
        <taxon>Vaccinioideae</taxon>
        <taxon>Vaccinieae</taxon>
        <taxon>Vaccinium</taxon>
    </lineage>
</organism>
<dbReference type="EMBL" id="CM037152">
    <property type="protein sequence ID" value="KAH7834856.1"/>
    <property type="molecule type" value="Genomic_DNA"/>
</dbReference>
<dbReference type="Proteomes" id="UP000828048">
    <property type="component" value="Chromosome 2"/>
</dbReference>
<name>A0ACB7X265_9ERIC</name>
<protein>
    <submittedName>
        <fullName evidence="1">Uncharacterized protein</fullName>
    </submittedName>
</protein>
<reference evidence="1 2" key="1">
    <citation type="journal article" date="2021" name="Hortic Res">
        <title>High-quality reference genome and annotation aids understanding of berry development for evergreen blueberry (Vaccinium darrowii).</title>
        <authorList>
            <person name="Yu J."/>
            <person name="Hulse-Kemp A.M."/>
            <person name="Babiker E."/>
            <person name="Staton M."/>
        </authorList>
    </citation>
    <scope>NUCLEOTIDE SEQUENCE [LARGE SCALE GENOMIC DNA]</scope>
    <source>
        <strain evidence="2">cv. NJ 8807/NJ 8810</strain>
        <tissue evidence="1">Young leaf</tissue>
    </source>
</reference>
<evidence type="ECO:0000313" key="2">
    <source>
        <dbReference type="Proteomes" id="UP000828048"/>
    </source>
</evidence>
<keyword evidence="2" id="KW-1185">Reference proteome</keyword>
<proteinExistence type="predicted"/>
<sequence length="242" mass="26366">MPLPRCQHNNLFMFQHSAVVLLCFSESVTCCGLRDGNGMVGDIGLKHMEFIPEIVPVLITVLKDGTPAVPRKAIACGVELFRSTLIKVAIQVSRLLAAIFVPSAATEIFSPYVSPCKALSESHWASNFHQASLDTNLNLKLLTSLSGMQKVQDPIDVERKAGTAPTIEELAVTLRSHDLFIYFGHGRGLQFIPAQGIQKLQNCAATLLMGCSSGSLSLNGSYTPQVTGKFQLHEDNWNQGKR</sequence>
<gene>
    <name evidence="1" type="ORF">Vadar_020340</name>
</gene>
<evidence type="ECO:0000313" key="1">
    <source>
        <dbReference type="EMBL" id="KAH7834856.1"/>
    </source>
</evidence>